<dbReference type="Proteomes" id="UP000682733">
    <property type="component" value="Unassembled WGS sequence"/>
</dbReference>
<name>A0A8S2EHL8_9BILA</name>
<dbReference type="EMBL" id="CAJOBA010037136">
    <property type="protein sequence ID" value="CAF4036537.1"/>
    <property type="molecule type" value="Genomic_DNA"/>
</dbReference>
<comment type="caution">
    <text evidence="2">The sequence shown here is derived from an EMBL/GenBank/DDBJ whole genome shotgun (WGS) entry which is preliminary data.</text>
</comment>
<organism evidence="2 4">
    <name type="scientific">Didymodactylos carnosus</name>
    <dbReference type="NCBI Taxonomy" id="1234261"/>
    <lineage>
        <taxon>Eukaryota</taxon>
        <taxon>Metazoa</taxon>
        <taxon>Spiralia</taxon>
        <taxon>Gnathifera</taxon>
        <taxon>Rotifera</taxon>
        <taxon>Eurotatoria</taxon>
        <taxon>Bdelloidea</taxon>
        <taxon>Philodinida</taxon>
        <taxon>Philodinidae</taxon>
        <taxon>Didymodactylos</taxon>
    </lineage>
</organism>
<gene>
    <name evidence="2" type="ORF">OVA965_LOCUS25261</name>
    <name evidence="3" type="ORF">TMI583_LOCUS25988</name>
</gene>
<sequence>MDISFESANSGLSKVTEPHQKQPVQIPPLAPKTTSQTPPATILTTDRSVTPKNVQNLTPKQLERCVLVWLDNNTAPTLANVDTLEKLTAIIDDLKVFNEVEFCEEYMKLASEFRKKVVLIVSDSFVGEIVPRVEMLTDVIAVYICCSDEEKDREWSKQYQKTSVLMNKAMIYEVLFVPATNNAMTEQSSSIHALKESITTGQSSDDESSDVEEAAVTKPHS</sequence>
<feature type="region of interest" description="Disordered" evidence="1">
    <location>
        <begin position="194"/>
        <end position="221"/>
    </location>
</feature>
<proteinExistence type="predicted"/>
<feature type="compositionally biased region" description="Acidic residues" evidence="1">
    <location>
        <begin position="204"/>
        <end position="213"/>
    </location>
</feature>
<dbReference type="EMBL" id="CAJNOK010015591">
    <property type="protein sequence ID" value="CAF1228508.1"/>
    <property type="molecule type" value="Genomic_DNA"/>
</dbReference>
<evidence type="ECO:0000313" key="2">
    <source>
        <dbReference type="EMBL" id="CAF1228508.1"/>
    </source>
</evidence>
<evidence type="ECO:0000313" key="4">
    <source>
        <dbReference type="Proteomes" id="UP000677228"/>
    </source>
</evidence>
<reference evidence="2" key="1">
    <citation type="submission" date="2021-02" db="EMBL/GenBank/DDBJ databases">
        <authorList>
            <person name="Nowell W R."/>
        </authorList>
    </citation>
    <scope>NUCLEOTIDE SEQUENCE</scope>
</reference>
<dbReference type="AlphaFoldDB" id="A0A8S2EHL8"/>
<protein>
    <submittedName>
        <fullName evidence="2">Uncharacterized protein</fullName>
    </submittedName>
</protein>
<dbReference type="Proteomes" id="UP000677228">
    <property type="component" value="Unassembled WGS sequence"/>
</dbReference>
<evidence type="ECO:0000256" key="1">
    <source>
        <dbReference type="SAM" id="MobiDB-lite"/>
    </source>
</evidence>
<evidence type="ECO:0000313" key="3">
    <source>
        <dbReference type="EMBL" id="CAF4036537.1"/>
    </source>
</evidence>
<accession>A0A8S2EHL8</accession>
<feature type="compositionally biased region" description="Polar residues" evidence="1">
    <location>
        <begin position="32"/>
        <end position="43"/>
    </location>
</feature>
<feature type="compositionally biased region" description="Polar residues" evidence="1">
    <location>
        <begin position="1"/>
        <end position="13"/>
    </location>
</feature>
<feature type="region of interest" description="Disordered" evidence="1">
    <location>
        <begin position="1"/>
        <end position="43"/>
    </location>
</feature>